<reference evidence="1 2" key="1">
    <citation type="journal article" date="2010" name="Virol. J.">
        <title>Genomes of the T4-related bacteriophages as windows on microbial genome evolution.</title>
        <authorList>
            <person name="Petrov V.M."/>
            <person name="Ratnayaka S."/>
            <person name="Nolan J.M."/>
            <person name="Miller E.S."/>
            <person name="Karam J.D."/>
        </authorList>
    </citation>
    <scope>NUCLEOTIDE SEQUENCE [LARGE SCALE GENOMIC DNA]</scope>
</reference>
<dbReference type="Proteomes" id="UP000008730">
    <property type="component" value="Segment"/>
</dbReference>
<dbReference type="RefSeq" id="YP_004009654.1">
    <property type="nucleotide sequence ID" value="NC_014661.1"/>
</dbReference>
<proteinExistence type="predicted"/>
<organism evidence="1 2">
    <name type="scientific">Acinetobacter phage Acj61</name>
    <dbReference type="NCBI Taxonomy" id="760732"/>
    <lineage>
        <taxon>Viruses</taxon>
        <taxon>Duplodnaviria</taxon>
        <taxon>Heunggongvirae</taxon>
        <taxon>Uroviricota</taxon>
        <taxon>Caudoviricetes</taxon>
        <taxon>Pantevenvirales</taxon>
        <taxon>Straboviridae</taxon>
        <taxon>Twarogvirinae</taxon>
        <taxon>Lasallevirus</taxon>
        <taxon>Lasallevirus Acj61</taxon>
        <taxon>Acinetobacter virus Acj61</taxon>
    </lineage>
</organism>
<gene>
    <name evidence="1" type="ORF">Acj61p037</name>
</gene>
<accession>E5E418</accession>
<dbReference type="GeneID" id="9925928"/>
<evidence type="ECO:0000313" key="2">
    <source>
        <dbReference type="Proteomes" id="UP000008730"/>
    </source>
</evidence>
<keyword evidence="2" id="KW-1185">Reference proteome</keyword>
<name>E5E418_9CAUD</name>
<dbReference type="EMBL" id="GU911519">
    <property type="protein sequence ID" value="ADG36002.1"/>
    <property type="molecule type" value="Genomic_DNA"/>
</dbReference>
<dbReference type="KEGG" id="vg:9925928"/>
<protein>
    <submittedName>
        <fullName evidence="1">Uncharacterized protein</fullName>
    </submittedName>
</protein>
<evidence type="ECO:0000313" key="1">
    <source>
        <dbReference type="EMBL" id="ADG36002.1"/>
    </source>
</evidence>
<sequence length="102" mass="11790">MNINFFAQSIKEQHDLHNVVVLDAFNHGTSVLILASHEVVFLHCTTEKYTYIFEVNSELKYTNKTLLDLGFDCLENFDNEEIKDIFYSIKNGSSLETLLKKV</sequence>